<evidence type="ECO:0000313" key="1">
    <source>
        <dbReference type="EMBL" id="MPC70901.1"/>
    </source>
</evidence>
<gene>
    <name evidence="1" type="ORF">E2C01_065163</name>
</gene>
<name>A0A5B7HDS4_PORTR</name>
<proteinExistence type="predicted"/>
<evidence type="ECO:0000313" key="2">
    <source>
        <dbReference type="Proteomes" id="UP000324222"/>
    </source>
</evidence>
<reference evidence="1 2" key="1">
    <citation type="submission" date="2019-05" db="EMBL/GenBank/DDBJ databases">
        <title>Another draft genome of Portunus trituberculatus and its Hox gene families provides insights of decapod evolution.</title>
        <authorList>
            <person name="Jeong J.-H."/>
            <person name="Song I."/>
            <person name="Kim S."/>
            <person name="Choi T."/>
            <person name="Kim D."/>
            <person name="Ryu S."/>
            <person name="Kim W."/>
        </authorList>
    </citation>
    <scope>NUCLEOTIDE SEQUENCE [LARGE SCALE GENOMIC DNA]</scope>
    <source>
        <tissue evidence="1">Muscle</tissue>
    </source>
</reference>
<sequence length="99" mass="11315">MEVQAGTQRGEGNKRVLTVLLFAQSLQYVLKGLTFPYIRHPHPRALPSIKALLERSRSGEGNRKQADRLPTTLKRWRLFASKGDGESFELSECRMECKQ</sequence>
<keyword evidence="2" id="KW-1185">Reference proteome</keyword>
<dbReference type="AlphaFoldDB" id="A0A5B7HDS4"/>
<organism evidence="1 2">
    <name type="scientific">Portunus trituberculatus</name>
    <name type="common">Swimming crab</name>
    <name type="synonym">Neptunus trituberculatus</name>
    <dbReference type="NCBI Taxonomy" id="210409"/>
    <lineage>
        <taxon>Eukaryota</taxon>
        <taxon>Metazoa</taxon>
        <taxon>Ecdysozoa</taxon>
        <taxon>Arthropoda</taxon>
        <taxon>Crustacea</taxon>
        <taxon>Multicrustacea</taxon>
        <taxon>Malacostraca</taxon>
        <taxon>Eumalacostraca</taxon>
        <taxon>Eucarida</taxon>
        <taxon>Decapoda</taxon>
        <taxon>Pleocyemata</taxon>
        <taxon>Brachyura</taxon>
        <taxon>Eubrachyura</taxon>
        <taxon>Portunoidea</taxon>
        <taxon>Portunidae</taxon>
        <taxon>Portuninae</taxon>
        <taxon>Portunus</taxon>
    </lineage>
</organism>
<dbReference type="EMBL" id="VSRR010031923">
    <property type="protein sequence ID" value="MPC70901.1"/>
    <property type="molecule type" value="Genomic_DNA"/>
</dbReference>
<dbReference type="Proteomes" id="UP000324222">
    <property type="component" value="Unassembled WGS sequence"/>
</dbReference>
<protein>
    <submittedName>
        <fullName evidence="1">Uncharacterized protein</fullName>
    </submittedName>
</protein>
<accession>A0A5B7HDS4</accession>
<comment type="caution">
    <text evidence="1">The sequence shown here is derived from an EMBL/GenBank/DDBJ whole genome shotgun (WGS) entry which is preliminary data.</text>
</comment>